<dbReference type="Pfam" id="PF19265">
    <property type="entry name" value="DUF5908"/>
    <property type="match status" value="1"/>
</dbReference>
<evidence type="ECO:0000313" key="1">
    <source>
        <dbReference type="EMBL" id="QHS58859.1"/>
    </source>
</evidence>
<sequence length="56" mass="6356">MPLEIRELVIKVTISSDAASTTTALPDEKTLRRLKEGIIRECVEKVLRTMKTEADR</sequence>
<dbReference type="Proteomes" id="UP000476411">
    <property type="component" value="Chromosome"/>
</dbReference>
<reference evidence="1 2" key="1">
    <citation type="submission" date="2020-01" db="EMBL/GenBank/DDBJ databases">
        <title>Complete genome sequence of Chitinophaga sp. H33E-04 isolated from quinoa roots.</title>
        <authorList>
            <person name="Weon H.-Y."/>
            <person name="Lee S.A."/>
        </authorList>
    </citation>
    <scope>NUCLEOTIDE SEQUENCE [LARGE SCALE GENOMIC DNA]</scope>
    <source>
        <strain evidence="1 2">H33E-04</strain>
    </source>
</reference>
<dbReference type="KEGG" id="chih:GWR21_04345"/>
<dbReference type="AlphaFoldDB" id="A0A6B9ZAL7"/>
<dbReference type="RefSeq" id="WP_162330562.1">
    <property type="nucleotide sequence ID" value="NZ_CP048113.1"/>
</dbReference>
<keyword evidence="2" id="KW-1185">Reference proteome</keyword>
<dbReference type="InterPro" id="IPR045459">
    <property type="entry name" value="DUF5908"/>
</dbReference>
<protein>
    <submittedName>
        <fullName evidence="1">Uncharacterized protein</fullName>
    </submittedName>
</protein>
<evidence type="ECO:0000313" key="2">
    <source>
        <dbReference type="Proteomes" id="UP000476411"/>
    </source>
</evidence>
<dbReference type="EMBL" id="CP048113">
    <property type="protein sequence ID" value="QHS58859.1"/>
    <property type="molecule type" value="Genomic_DNA"/>
</dbReference>
<organism evidence="1 2">
    <name type="scientific">Chitinophaga agri</name>
    <dbReference type="NCBI Taxonomy" id="2703787"/>
    <lineage>
        <taxon>Bacteria</taxon>
        <taxon>Pseudomonadati</taxon>
        <taxon>Bacteroidota</taxon>
        <taxon>Chitinophagia</taxon>
        <taxon>Chitinophagales</taxon>
        <taxon>Chitinophagaceae</taxon>
        <taxon>Chitinophaga</taxon>
    </lineage>
</organism>
<accession>A0A6B9ZAL7</accession>
<name>A0A6B9ZAL7_9BACT</name>
<proteinExistence type="predicted"/>
<gene>
    <name evidence="1" type="ORF">GWR21_04345</name>
</gene>